<keyword evidence="3" id="KW-1185">Reference proteome</keyword>
<evidence type="ECO:0000313" key="2">
    <source>
        <dbReference type="EMBL" id="EPS96998.1"/>
    </source>
</evidence>
<proteinExistence type="predicted"/>
<name>S8E0Q9_FOMSC</name>
<dbReference type="Proteomes" id="UP000015241">
    <property type="component" value="Unassembled WGS sequence"/>
</dbReference>
<feature type="compositionally biased region" description="Polar residues" evidence="1">
    <location>
        <begin position="355"/>
        <end position="372"/>
    </location>
</feature>
<feature type="compositionally biased region" description="Low complexity" evidence="1">
    <location>
        <begin position="504"/>
        <end position="523"/>
    </location>
</feature>
<evidence type="ECO:0000256" key="1">
    <source>
        <dbReference type="SAM" id="MobiDB-lite"/>
    </source>
</evidence>
<dbReference type="HOGENOM" id="CLU_399603_0_0_1"/>
<protein>
    <submittedName>
        <fullName evidence="2">Uncharacterized protein</fullName>
    </submittedName>
</protein>
<feature type="region of interest" description="Disordered" evidence="1">
    <location>
        <begin position="332"/>
        <end position="382"/>
    </location>
</feature>
<feature type="region of interest" description="Disordered" evidence="1">
    <location>
        <begin position="419"/>
        <end position="445"/>
    </location>
</feature>
<dbReference type="AlphaFoldDB" id="S8E0Q9"/>
<dbReference type="EMBL" id="KE504181">
    <property type="protein sequence ID" value="EPS96998.1"/>
    <property type="molecule type" value="Genomic_DNA"/>
</dbReference>
<dbReference type="InParanoid" id="S8E0Q9"/>
<gene>
    <name evidence="2" type="ORF">FOMPIDRAFT_1129352</name>
</gene>
<sequence length="652" mass="69923">MDPSTSFSSAAAANPFAHAVSVLVLVEDSQTMLGKWDDIRHRYLPALIHGLRTDSKMNPSFRIWWFTSSPTFSPLTTTVNTLADYNYLPNLNLGRKTDASLISTGTIRRCLNVYLASGKQRRTNQHLIVVAASPLLTGSEGPGPVEAGFDPWVGTALALCQEEIHLHLIVGPANESRSFRDLFCRTRYAQNLSEIPPWFEVDTTQFSILISGRSLQHAPQANPSRTSKASVPLLDTQRRSPETAVSSTSTSPMSPVRHISPTSSRRSSVSATSPPRADDRPGQQRSTTDTLGLVGYLQRMHGLTKKRTYGAKQGKRSATLVEGHVPGRPILPRLDLTAPYPRPPVRAAEGVLTSPGPSTAPPSQHSSPTTERPTADTRSRASWQPLSPVFGSASGQVSDSTAAAALRSLEAMAPRLTEFHTADHPSASARSPSGRDSGRGAQLMQALAHRDAVSADLNLQDMRAMASASAPAMGSADVSSSSRPSDLDRSVSLDRVAYYNMVPSASQTSSPLPSPSLTAPESSAGSAEDQPFIVTPEYEAFVAARFEEAVRSGAMHAASMTSNVSGTLSAPPVMATGEPIAHAQEMQQQTYFGHHPGMQGVDPQASLSYDSNAWSTVAPQFEGIGRHWDPDHRYVQDPSLYGGPSTGAWHPH</sequence>
<feature type="region of interest" description="Disordered" evidence="1">
    <location>
        <begin position="504"/>
        <end position="530"/>
    </location>
</feature>
<dbReference type="OrthoDB" id="3263163at2759"/>
<organism evidence="2 3">
    <name type="scientific">Fomitopsis schrenkii</name>
    <name type="common">Brown rot fungus</name>
    <dbReference type="NCBI Taxonomy" id="2126942"/>
    <lineage>
        <taxon>Eukaryota</taxon>
        <taxon>Fungi</taxon>
        <taxon>Dikarya</taxon>
        <taxon>Basidiomycota</taxon>
        <taxon>Agaricomycotina</taxon>
        <taxon>Agaricomycetes</taxon>
        <taxon>Polyporales</taxon>
        <taxon>Fomitopsis</taxon>
    </lineage>
</organism>
<evidence type="ECO:0000313" key="3">
    <source>
        <dbReference type="Proteomes" id="UP000015241"/>
    </source>
</evidence>
<feature type="compositionally biased region" description="Low complexity" evidence="1">
    <location>
        <begin position="245"/>
        <end position="275"/>
    </location>
</feature>
<feature type="compositionally biased region" description="Polar residues" evidence="1">
    <location>
        <begin position="216"/>
        <end position="229"/>
    </location>
</feature>
<reference evidence="2 3" key="1">
    <citation type="journal article" date="2012" name="Science">
        <title>The Paleozoic origin of enzymatic lignin decomposition reconstructed from 31 fungal genomes.</title>
        <authorList>
            <person name="Floudas D."/>
            <person name="Binder M."/>
            <person name="Riley R."/>
            <person name="Barry K."/>
            <person name="Blanchette R.A."/>
            <person name="Henrissat B."/>
            <person name="Martinez A.T."/>
            <person name="Otillar R."/>
            <person name="Spatafora J.W."/>
            <person name="Yadav J.S."/>
            <person name="Aerts A."/>
            <person name="Benoit I."/>
            <person name="Boyd A."/>
            <person name="Carlson A."/>
            <person name="Copeland A."/>
            <person name="Coutinho P.M."/>
            <person name="de Vries R.P."/>
            <person name="Ferreira P."/>
            <person name="Findley K."/>
            <person name="Foster B."/>
            <person name="Gaskell J."/>
            <person name="Glotzer D."/>
            <person name="Gorecki P."/>
            <person name="Heitman J."/>
            <person name="Hesse C."/>
            <person name="Hori C."/>
            <person name="Igarashi K."/>
            <person name="Jurgens J.A."/>
            <person name="Kallen N."/>
            <person name="Kersten P."/>
            <person name="Kohler A."/>
            <person name="Kuees U."/>
            <person name="Kumar T.K.A."/>
            <person name="Kuo A."/>
            <person name="LaButti K."/>
            <person name="Larrondo L.F."/>
            <person name="Lindquist E."/>
            <person name="Ling A."/>
            <person name="Lombard V."/>
            <person name="Lucas S."/>
            <person name="Lundell T."/>
            <person name="Martin R."/>
            <person name="McLaughlin D.J."/>
            <person name="Morgenstern I."/>
            <person name="Morin E."/>
            <person name="Murat C."/>
            <person name="Nagy L.G."/>
            <person name="Nolan M."/>
            <person name="Ohm R.A."/>
            <person name="Patyshakuliyeva A."/>
            <person name="Rokas A."/>
            <person name="Ruiz-Duenas F.J."/>
            <person name="Sabat G."/>
            <person name="Salamov A."/>
            <person name="Samejima M."/>
            <person name="Schmutz J."/>
            <person name="Slot J.C."/>
            <person name="St John F."/>
            <person name="Stenlid J."/>
            <person name="Sun H."/>
            <person name="Sun S."/>
            <person name="Syed K."/>
            <person name="Tsang A."/>
            <person name="Wiebenga A."/>
            <person name="Young D."/>
            <person name="Pisabarro A."/>
            <person name="Eastwood D.C."/>
            <person name="Martin F."/>
            <person name="Cullen D."/>
            <person name="Grigoriev I.V."/>
            <person name="Hibbett D.S."/>
        </authorList>
    </citation>
    <scope>NUCLEOTIDE SEQUENCE</scope>
    <source>
        <strain evidence="3">FP-58527</strain>
    </source>
</reference>
<accession>S8E0Q9</accession>
<dbReference type="eggNOG" id="ENOG502SS1I">
    <property type="taxonomic scope" value="Eukaryota"/>
</dbReference>
<feature type="region of interest" description="Disordered" evidence="1">
    <location>
        <begin position="216"/>
        <end position="294"/>
    </location>
</feature>